<name>A0ABR3VGH3_HUMIN</name>
<dbReference type="SUPFAM" id="SSF57667">
    <property type="entry name" value="beta-beta-alpha zinc fingers"/>
    <property type="match status" value="3"/>
</dbReference>
<evidence type="ECO:0000256" key="2">
    <source>
        <dbReference type="ARBA" id="ARBA00022737"/>
    </source>
</evidence>
<keyword evidence="4" id="KW-0862">Zinc</keyword>
<evidence type="ECO:0000256" key="5">
    <source>
        <dbReference type="ARBA" id="ARBA00023242"/>
    </source>
</evidence>
<feature type="domain" description="C2H2-type" evidence="8">
    <location>
        <begin position="77"/>
        <end position="106"/>
    </location>
</feature>
<keyword evidence="10" id="KW-1185">Reference proteome</keyword>
<dbReference type="EMBL" id="JAZGSY010000094">
    <property type="protein sequence ID" value="KAL1840912.1"/>
    <property type="molecule type" value="Genomic_DNA"/>
</dbReference>
<evidence type="ECO:0000256" key="7">
    <source>
        <dbReference type="SAM" id="MobiDB-lite"/>
    </source>
</evidence>
<feature type="domain" description="C2H2-type" evidence="8">
    <location>
        <begin position="47"/>
        <end position="76"/>
    </location>
</feature>
<evidence type="ECO:0000313" key="10">
    <source>
        <dbReference type="Proteomes" id="UP001583172"/>
    </source>
</evidence>
<dbReference type="PANTHER" id="PTHR23235:SF142">
    <property type="entry name" value="ZINC FINGER PROTEIN 384"/>
    <property type="match status" value="1"/>
</dbReference>
<dbReference type="PROSITE" id="PS50157">
    <property type="entry name" value="ZINC_FINGER_C2H2_2"/>
    <property type="match status" value="4"/>
</dbReference>
<dbReference type="PANTHER" id="PTHR23235">
    <property type="entry name" value="KRUEPPEL-LIKE TRANSCRIPTION FACTOR"/>
    <property type="match status" value="1"/>
</dbReference>
<reference evidence="9 10" key="1">
    <citation type="journal article" date="2024" name="Commun. Biol.">
        <title>Comparative genomic analysis of thermophilic fungi reveals convergent evolutionary adaptations and gene losses.</title>
        <authorList>
            <person name="Steindorff A.S."/>
            <person name="Aguilar-Pontes M.V."/>
            <person name="Robinson A.J."/>
            <person name="Andreopoulos B."/>
            <person name="LaButti K."/>
            <person name="Kuo A."/>
            <person name="Mondo S."/>
            <person name="Riley R."/>
            <person name="Otillar R."/>
            <person name="Haridas S."/>
            <person name="Lipzen A."/>
            <person name="Grimwood J."/>
            <person name="Schmutz J."/>
            <person name="Clum A."/>
            <person name="Reid I.D."/>
            <person name="Moisan M.C."/>
            <person name="Butler G."/>
            <person name="Nguyen T.T.M."/>
            <person name="Dewar K."/>
            <person name="Conant G."/>
            <person name="Drula E."/>
            <person name="Henrissat B."/>
            <person name="Hansel C."/>
            <person name="Singer S."/>
            <person name="Hutchinson M.I."/>
            <person name="de Vries R.P."/>
            <person name="Natvig D.O."/>
            <person name="Powell A.J."/>
            <person name="Tsang A."/>
            <person name="Grigoriev I.V."/>
        </authorList>
    </citation>
    <scope>NUCLEOTIDE SEQUENCE [LARGE SCALE GENOMIC DNA]</scope>
    <source>
        <strain evidence="9 10">CBS 620.91</strain>
    </source>
</reference>
<sequence length="330" mass="37261">MDVMDIVNNDPTAQRAFKCDWEGCDKSFNRKSDLQRHYRIHTNERPYTCNHPGCGKSFIQRSALTVHIRTHTGEKPHQCEHPQCGKRFSDSSSLARHRRIHTGRRPYKCSHAGCTKTFCRKTTMIKHLRRSHHVPGAYAQFPLESDSEETGDDMPESPEYPTNLGWPQQQNMMTYPGHQNFQPAGSFGFNQPMGPYGMPPPPPPMAGYPNLPTGQFNEYHGIVHQPGQPALPPVDQSRQPALHHPEELSLEAQLAIQPEYSLAAMPLGGVNQQDPRTLPESWNPAPMNTTLIGNLPPFSASVPFSWDDFWNKPELGDPNMQLPSDRVENL</sequence>
<dbReference type="Proteomes" id="UP001583172">
    <property type="component" value="Unassembled WGS sequence"/>
</dbReference>
<feature type="domain" description="C2H2-type" evidence="8">
    <location>
        <begin position="17"/>
        <end position="46"/>
    </location>
</feature>
<organism evidence="9 10">
    <name type="scientific">Humicola insolens</name>
    <name type="common">Soft-rot fungus</name>
    <dbReference type="NCBI Taxonomy" id="85995"/>
    <lineage>
        <taxon>Eukaryota</taxon>
        <taxon>Fungi</taxon>
        <taxon>Dikarya</taxon>
        <taxon>Ascomycota</taxon>
        <taxon>Pezizomycotina</taxon>
        <taxon>Sordariomycetes</taxon>
        <taxon>Sordariomycetidae</taxon>
        <taxon>Sordariales</taxon>
        <taxon>Chaetomiaceae</taxon>
        <taxon>Mycothermus</taxon>
    </lineage>
</organism>
<comment type="caution">
    <text evidence="9">The sequence shown here is derived from an EMBL/GenBank/DDBJ whole genome shotgun (WGS) entry which is preliminary data.</text>
</comment>
<feature type="region of interest" description="Disordered" evidence="7">
    <location>
        <begin position="74"/>
        <end position="94"/>
    </location>
</feature>
<evidence type="ECO:0000256" key="6">
    <source>
        <dbReference type="PROSITE-ProRule" id="PRU00042"/>
    </source>
</evidence>
<gene>
    <name evidence="9" type="ORF">VTJ49DRAFT_7610</name>
</gene>
<keyword evidence="2" id="KW-0677">Repeat</keyword>
<dbReference type="PROSITE" id="PS00028">
    <property type="entry name" value="ZINC_FINGER_C2H2_1"/>
    <property type="match status" value="3"/>
</dbReference>
<evidence type="ECO:0000313" key="9">
    <source>
        <dbReference type="EMBL" id="KAL1840912.1"/>
    </source>
</evidence>
<accession>A0ABR3VGH3</accession>
<keyword evidence="1" id="KW-0479">Metal-binding</keyword>
<proteinExistence type="predicted"/>
<evidence type="ECO:0000259" key="8">
    <source>
        <dbReference type="PROSITE" id="PS50157"/>
    </source>
</evidence>
<protein>
    <recommendedName>
        <fullName evidence="8">C2H2-type domain-containing protein</fullName>
    </recommendedName>
</protein>
<dbReference type="InterPro" id="IPR013087">
    <property type="entry name" value="Znf_C2H2_type"/>
</dbReference>
<dbReference type="InterPro" id="IPR036236">
    <property type="entry name" value="Znf_C2H2_sf"/>
</dbReference>
<evidence type="ECO:0000256" key="1">
    <source>
        <dbReference type="ARBA" id="ARBA00022723"/>
    </source>
</evidence>
<keyword evidence="5" id="KW-0539">Nucleus</keyword>
<evidence type="ECO:0000256" key="3">
    <source>
        <dbReference type="ARBA" id="ARBA00022771"/>
    </source>
</evidence>
<dbReference type="Pfam" id="PF00096">
    <property type="entry name" value="zf-C2H2"/>
    <property type="match status" value="3"/>
</dbReference>
<keyword evidence="3 6" id="KW-0863">Zinc-finger</keyword>
<dbReference type="Gene3D" id="3.30.160.60">
    <property type="entry name" value="Classic Zinc Finger"/>
    <property type="match status" value="4"/>
</dbReference>
<feature type="domain" description="C2H2-type" evidence="8">
    <location>
        <begin position="107"/>
        <end position="132"/>
    </location>
</feature>
<evidence type="ECO:0000256" key="4">
    <source>
        <dbReference type="ARBA" id="ARBA00022833"/>
    </source>
</evidence>
<dbReference type="SMART" id="SM00355">
    <property type="entry name" value="ZnF_C2H2"/>
    <property type="match status" value="4"/>
</dbReference>